<sequence>MNIEKQIKYAGKVLSALQTLFDEESENYIGLDELREGDNMSDFIRVLATSAPQHIYIKFTEEEIDPLDFNYIANRLIVQTELSK</sequence>
<evidence type="ECO:0000313" key="2">
    <source>
        <dbReference type="Proteomes" id="UP000321222"/>
    </source>
</evidence>
<dbReference type="AlphaFoldDB" id="A0A5B9FUR2"/>
<reference evidence="1 2" key="1">
    <citation type="submission" date="2019-08" db="EMBL/GenBank/DDBJ databases">
        <title>Flavobacterium alkalisoli sp. nov., isolated from rhizosphere soil of Suaeda salsa.</title>
        <authorList>
            <person name="Sun J.-Q."/>
            <person name="Xu L."/>
        </authorList>
    </citation>
    <scope>NUCLEOTIDE SEQUENCE [LARGE SCALE GENOMIC DNA]</scope>
    <source>
        <strain evidence="1 2">XS-5</strain>
    </source>
</reference>
<dbReference type="EMBL" id="CP042831">
    <property type="protein sequence ID" value="QEE51063.1"/>
    <property type="molecule type" value="Genomic_DNA"/>
</dbReference>
<dbReference type="OrthoDB" id="1364852at2"/>
<dbReference type="KEGG" id="fak:FUA48_16205"/>
<dbReference type="Proteomes" id="UP000321222">
    <property type="component" value="Chromosome"/>
</dbReference>
<accession>A0A5B9FUR2</accession>
<dbReference type="RefSeq" id="WP_147584502.1">
    <property type="nucleotide sequence ID" value="NZ_CP042831.1"/>
</dbReference>
<protein>
    <submittedName>
        <fullName evidence="1">Uncharacterized protein</fullName>
    </submittedName>
</protein>
<evidence type="ECO:0000313" key="1">
    <source>
        <dbReference type="EMBL" id="QEE51063.1"/>
    </source>
</evidence>
<keyword evidence="2" id="KW-1185">Reference proteome</keyword>
<gene>
    <name evidence="1" type="ORF">FUA48_16205</name>
</gene>
<organism evidence="1 2">
    <name type="scientific">Flavobacterium alkalisoli</name>
    <dbReference type="NCBI Taxonomy" id="2602769"/>
    <lineage>
        <taxon>Bacteria</taxon>
        <taxon>Pseudomonadati</taxon>
        <taxon>Bacteroidota</taxon>
        <taxon>Flavobacteriia</taxon>
        <taxon>Flavobacteriales</taxon>
        <taxon>Flavobacteriaceae</taxon>
        <taxon>Flavobacterium</taxon>
    </lineage>
</organism>
<proteinExistence type="predicted"/>
<name>A0A5B9FUR2_9FLAO</name>